<keyword evidence="2" id="KW-1185">Reference proteome</keyword>
<reference evidence="1 2" key="1">
    <citation type="journal article" date="2024" name="Int. J. Syst. Evol. Microbiol.">
        <title>Paenibacillus hexagrammi sp. nov., a novel bacterium isolated from the gut content of Hexagrammos agrammus.</title>
        <authorList>
            <person name="Jung H.K."/>
            <person name="Kim D.G."/>
            <person name="Zin H."/>
            <person name="Park J."/>
            <person name="Jung H."/>
            <person name="Kim Y.O."/>
            <person name="Kong H.J."/>
            <person name="Kim J.W."/>
            <person name="Kim Y.S."/>
        </authorList>
    </citation>
    <scope>NUCLEOTIDE SEQUENCE [LARGE SCALE GENOMIC DNA]</scope>
    <source>
        <strain evidence="1 2">YPD9-1</strain>
    </source>
</reference>
<organism evidence="1 2">
    <name type="scientific">Paenibacillus hexagrammi</name>
    <dbReference type="NCBI Taxonomy" id="2908839"/>
    <lineage>
        <taxon>Bacteria</taxon>
        <taxon>Bacillati</taxon>
        <taxon>Bacillota</taxon>
        <taxon>Bacilli</taxon>
        <taxon>Bacillales</taxon>
        <taxon>Paenibacillaceae</taxon>
        <taxon>Paenibacillus</taxon>
    </lineage>
</organism>
<proteinExistence type="predicted"/>
<evidence type="ECO:0000313" key="1">
    <source>
        <dbReference type="EMBL" id="UJF32229.1"/>
    </source>
</evidence>
<evidence type="ECO:0008006" key="3">
    <source>
        <dbReference type="Google" id="ProtNLM"/>
    </source>
</evidence>
<evidence type="ECO:0000313" key="2">
    <source>
        <dbReference type="Proteomes" id="UP001649230"/>
    </source>
</evidence>
<dbReference type="PROSITE" id="PS51257">
    <property type="entry name" value="PROKAR_LIPOPROTEIN"/>
    <property type="match status" value="1"/>
</dbReference>
<accession>A0ABY3SG57</accession>
<dbReference type="RefSeq" id="WP_235118573.1">
    <property type="nucleotide sequence ID" value="NZ_CP090978.1"/>
</dbReference>
<dbReference type="EMBL" id="CP090978">
    <property type="protein sequence ID" value="UJF32229.1"/>
    <property type="molecule type" value="Genomic_DNA"/>
</dbReference>
<name>A0ABY3SG57_9BACL</name>
<dbReference type="Proteomes" id="UP001649230">
    <property type="component" value="Chromosome"/>
</dbReference>
<protein>
    <recommendedName>
        <fullName evidence="3">Lipoprotein</fullName>
    </recommendedName>
</protein>
<sequence length="199" mass="23260">MLKKKVSILFITFLLSACQFKGESKEPQIMISLDSEFDVTKYYSEQLFNDIFYLNNLSHMESEDTKTLRTYSEGYSSYIQKDIFAKLEPEFLKITKGNYGDENKNKILEANHQITFIVTKTYDYLHSSKKEVPKEYFNQLIDLNNILQTNSTNELSLYNIEANQDEVGSKYENQIGAFLDTTIMKLKQLNQTIDEMNNK</sequence>
<gene>
    <name evidence="1" type="ORF">L0M14_21265</name>
</gene>